<keyword evidence="9" id="KW-0324">Glycolysis</keyword>
<gene>
    <name evidence="9" type="primary">pgk</name>
    <name evidence="11" type="ORF">HAV22_18105</name>
</gene>
<keyword evidence="5 9" id="KW-0808">Transferase</keyword>
<feature type="binding site" evidence="9">
    <location>
        <position position="154"/>
    </location>
    <ligand>
        <name>substrate</name>
    </ligand>
</feature>
<dbReference type="GO" id="GO:0016301">
    <property type="term" value="F:kinase activity"/>
    <property type="evidence" value="ECO:0007669"/>
    <property type="project" value="UniProtKB-KW"/>
</dbReference>
<dbReference type="PANTHER" id="PTHR11406:SF23">
    <property type="entry name" value="PHOSPHOGLYCERATE KINASE 1, CHLOROPLASTIC-RELATED"/>
    <property type="match status" value="1"/>
</dbReference>
<feature type="binding site" evidence="9">
    <location>
        <begin position="67"/>
        <end position="70"/>
    </location>
    <ligand>
        <name>substrate</name>
    </ligand>
</feature>
<evidence type="ECO:0000256" key="3">
    <source>
        <dbReference type="ARBA" id="ARBA00011245"/>
    </source>
</evidence>
<sequence>MAVLNFTRLQDLIDQGALKGKRVFIRADLNVPQDDAGNITEDTRVRASVPAIRAALDAGAAVMVTSHLGRPTEGEFKPEDSLAPVAKRLSELLGQPVELKQNWVDGVDVAPGQVVLLENCRVNKGEKKNADELAQKMAKLCDVYVNDAFGTAHRAEATTHGIAKFAPVVAAGPLLAAELDALGKALGAPQRPLLAIVAGSKVSTKLSILQSLADKVDNLIVGGGIANTFMKAVGLNIGKSLAEADLVFEAKTIIDKMAARGATVPIPVDVVCAKEFSPTAAATVKDVKDVADDDMILDIGPKTAAQLAEQIGKAGTIVWNGPVGVFEFDQFAEGTKTLAHAIAASKGFSIAGGGDTLAAIAKYNIADKVGYISTGGGAFLEFLEGKTLPAVEILLQRSAAK</sequence>
<dbReference type="HAMAP" id="MF_00145">
    <property type="entry name" value="Phosphoglyc_kinase"/>
    <property type="match status" value="1"/>
</dbReference>
<proteinExistence type="inferred from homology"/>
<evidence type="ECO:0000313" key="12">
    <source>
        <dbReference type="Proteomes" id="UP000716322"/>
    </source>
</evidence>
<dbReference type="InterPro" id="IPR001576">
    <property type="entry name" value="Phosphoglycerate_kinase"/>
</dbReference>
<dbReference type="SUPFAM" id="SSF53748">
    <property type="entry name" value="Phosphoglycerate kinase"/>
    <property type="match status" value="1"/>
</dbReference>
<dbReference type="InterPro" id="IPR036043">
    <property type="entry name" value="Phosphoglycerate_kinase_sf"/>
</dbReference>
<reference evidence="11 12" key="1">
    <citation type="submission" date="2020-03" db="EMBL/GenBank/DDBJ databases">
        <title>Genome sequence of strain Massilia sp. TW-1.</title>
        <authorList>
            <person name="Chaudhary D.K."/>
        </authorList>
    </citation>
    <scope>NUCLEOTIDE SEQUENCE [LARGE SCALE GENOMIC DNA]</scope>
    <source>
        <strain evidence="11 12">TW-1</strain>
    </source>
</reference>
<keyword evidence="7 9" id="KW-0418">Kinase</keyword>
<comment type="subunit">
    <text evidence="3 9">Monomer.</text>
</comment>
<dbReference type="Pfam" id="PF00162">
    <property type="entry name" value="PGK"/>
    <property type="match status" value="1"/>
</dbReference>
<dbReference type="PROSITE" id="PS00111">
    <property type="entry name" value="PGLYCERATE_KINASE"/>
    <property type="match status" value="1"/>
</dbReference>
<keyword evidence="8 9" id="KW-0067">ATP-binding</keyword>
<feature type="binding site" evidence="9">
    <location>
        <position position="44"/>
    </location>
    <ligand>
        <name>substrate</name>
    </ligand>
</feature>
<evidence type="ECO:0000256" key="1">
    <source>
        <dbReference type="ARBA" id="ARBA00000642"/>
    </source>
</evidence>
<evidence type="ECO:0000256" key="2">
    <source>
        <dbReference type="ARBA" id="ARBA00008982"/>
    </source>
</evidence>
<dbReference type="Gene3D" id="3.40.50.1260">
    <property type="entry name" value="Phosphoglycerate kinase, N-terminal domain"/>
    <property type="match status" value="2"/>
</dbReference>
<dbReference type="InterPro" id="IPR015824">
    <property type="entry name" value="Phosphoglycerate_kinase_N"/>
</dbReference>
<keyword evidence="6 9" id="KW-0547">Nucleotide-binding</keyword>
<keyword evidence="9" id="KW-0963">Cytoplasm</keyword>
<dbReference type="InterPro" id="IPR015911">
    <property type="entry name" value="Phosphoglycerate_kinase_CS"/>
</dbReference>
<accession>A0ABX0PDW2</accession>
<dbReference type="PIRSF" id="PIRSF000724">
    <property type="entry name" value="Pgk"/>
    <property type="match status" value="1"/>
</dbReference>
<comment type="caution">
    <text evidence="11">The sequence shown here is derived from an EMBL/GenBank/DDBJ whole genome shotgun (WGS) entry which is preliminary data.</text>
</comment>
<evidence type="ECO:0000256" key="4">
    <source>
        <dbReference type="ARBA" id="ARBA00013061"/>
    </source>
</evidence>
<comment type="subcellular location">
    <subcellularLocation>
        <location evidence="9">Cytoplasm</location>
    </subcellularLocation>
</comment>
<feature type="binding site" evidence="9">
    <location>
        <position position="327"/>
    </location>
    <ligand>
        <name>ATP</name>
        <dbReference type="ChEBI" id="CHEBI:30616"/>
    </ligand>
</feature>
<dbReference type="Proteomes" id="UP000716322">
    <property type="component" value="Unassembled WGS sequence"/>
</dbReference>
<evidence type="ECO:0000313" key="11">
    <source>
        <dbReference type="EMBL" id="NIA55551.1"/>
    </source>
</evidence>
<evidence type="ECO:0000256" key="6">
    <source>
        <dbReference type="ARBA" id="ARBA00022741"/>
    </source>
</evidence>
<feature type="binding site" evidence="9">
    <location>
        <position position="205"/>
    </location>
    <ligand>
        <name>ATP</name>
        <dbReference type="ChEBI" id="CHEBI:30616"/>
    </ligand>
</feature>
<evidence type="ECO:0000256" key="7">
    <source>
        <dbReference type="ARBA" id="ARBA00022777"/>
    </source>
</evidence>
<comment type="catalytic activity">
    <reaction evidence="1 9 10">
        <text>(2R)-3-phosphoglycerate + ATP = (2R)-3-phospho-glyceroyl phosphate + ADP</text>
        <dbReference type="Rhea" id="RHEA:14801"/>
        <dbReference type="ChEBI" id="CHEBI:30616"/>
        <dbReference type="ChEBI" id="CHEBI:57604"/>
        <dbReference type="ChEBI" id="CHEBI:58272"/>
        <dbReference type="ChEBI" id="CHEBI:456216"/>
        <dbReference type="EC" id="2.7.2.3"/>
    </reaction>
</comment>
<dbReference type="PANTHER" id="PTHR11406">
    <property type="entry name" value="PHOSPHOGLYCERATE KINASE"/>
    <property type="match status" value="1"/>
</dbReference>
<feature type="binding site" evidence="9">
    <location>
        <position position="121"/>
    </location>
    <ligand>
        <name>substrate</name>
    </ligand>
</feature>
<comment type="pathway">
    <text evidence="9">Carbohydrate degradation; glycolysis; pyruvate from D-glyceraldehyde 3-phosphate: step 2/5.</text>
</comment>
<protein>
    <recommendedName>
        <fullName evidence="4 9">Phosphoglycerate kinase</fullName>
        <ecNumber evidence="4 9">2.7.2.3</ecNumber>
    </recommendedName>
</protein>
<evidence type="ECO:0000256" key="8">
    <source>
        <dbReference type="ARBA" id="ARBA00022840"/>
    </source>
</evidence>
<comment type="caution">
    <text evidence="9">Lacks conserved residue(s) required for the propagation of feature annotation.</text>
</comment>
<dbReference type="PRINTS" id="PR00477">
    <property type="entry name" value="PHGLYCKINASE"/>
</dbReference>
<feature type="binding site" evidence="9">
    <location>
        <begin position="28"/>
        <end position="30"/>
    </location>
    <ligand>
        <name>substrate</name>
    </ligand>
</feature>
<feature type="binding site" evidence="9">
    <location>
        <begin position="353"/>
        <end position="356"/>
    </location>
    <ligand>
        <name>ATP</name>
        <dbReference type="ChEBI" id="CHEBI:30616"/>
    </ligand>
</feature>
<keyword evidence="12" id="KW-1185">Reference proteome</keyword>
<comment type="similarity">
    <text evidence="2 9 10">Belongs to the phosphoglycerate kinase family.</text>
</comment>
<evidence type="ECO:0000256" key="9">
    <source>
        <dbReference type="HAMAP-Rule" id="MF_00145"/>
    </source>
</evidence>
<dbReference type="EMBL" id="JAAQOM010000011">
    <property type="protein sequence ID" value="NIA55551.1"/>
    <property type="molecule type" value="Genomic_DNA"/>
</dbReference>
<dbReference type="RefSeq" id="WP_166860951.1">
    <property type="nucleotide sequence ID" value="NZ_JAAQOM010000011.1"/>
</dbReference>
<dbReference type="EC" id="2.7.2.3" evidence="4 9"/>
<evidence type="ECO:0000256" key="10">
    <source>
        <dbReference type="RuleBase" id="RU000532"/>
    </source>
</evidence>
<name>A0ABX0PDW2_9BURK</name>
<organism evidence="11 12">
    <name type="scientific">Telluria antibiotica</name>
    <dbReference type="NCBI Taxonomy" id="2717319"/>
    <lineage>
        <taxon>Bacteria</taxon>
        <taxon>Pseudomonadati</taxon>
        <taxon>Pseudomonadota</taxon>
        <taxon>Betaproteobacteria</taxon>
        <taxon>Burkholderiales</taxon>
        <taxon>Oxalobacteraceae</taxon>
        <taxon>Telluria group</taxon>
        <taxon>Telluria</taxon>
    </lineage>
</organism>
<evidence type="ECO:0000256" key="5">
    <source>
        <dbReference type="ARBA" id="ARBA00022679"/>
    </source>
</evidence>